<keyword evidence="11" id="KW-1185">Reference proteome</keyword>
<dbReference type="PANTHER" id="PTHR48022">
    <property type="entry name" value="PLASTIDIC GLUCOSE TRANSPORTER 4"/>
    <property type="match status" value="1"/>
</dbReference>
<evidence type="ECO:0000256" key="7">
    <source>
        <dbReference type="RuleBase" id="RU003346"/>
    </source>
</evidence>
<dbReference type="InterPro" id="IPR036259">
    <property type="entry name" value="MFS_trans_sf"/>
</dbReference>
<dbReference type="PROSITE" id="PS00216">
    <property type="entry name" value="SUGAR_TRANSPORT_1"/>
    <property type="match status" value="1"/>
</dbReference>
<dbReference type="PRINTS" id="PR00171">
    <property type="entry name" value="SUGRTRNSPORT"/>
</dbReference>
<accession>A0A8H4K926</accession>
<feature type="transmembrane region" description="Helical" evidence="8">
    <location>
        <begin position="287"/>
        <end position="309"/>
    </location>
</feature>
<reference evidence="10" key="1">
    <citation type="submission" date="2020-01" db="EMBL/GenBank/DDBJ databases">
        <title>Identification and distribution of gene clusters putatively required for synthesis of sphingolipid metabolism inhibitors in phylogenetically diverse species of the filamentous fungus Fusarium.</title>
        <authorList>
            <person name="Kim H.-S."/>
            <person name="Busman M."/>
            <person name="Brown D.W."/>
            <person name="Divon H."/>
            <person name="Uhlig S."/>
            <person name="Proctor R.H."/>
        </authorList>
    </citation>
    <scope>NUCLEOTIDE SEQUENCE</scope>
    <source>
        <strain evidence="10">NRRL 53441</strain>
    </source>
</reference>
<feature type="transmembrane region" description="Helical" evidence="8">
    <location>
        <begin position="195"/>
        <end position="218"/>
    </location>
</feature>
<proteinExistence type="inferred from homology"/>
<dbReference type="OrthoDB" id="6133115at2759"/>
<dbReference type="NCBIfam" id="TIGR00879">
    <property type="entry name" value="SP"/>
    <property type="match status" value="1"/>
</dbReference>
<dbReference type="Pfam" id="PF00083">
    <property type="entry name" value="Sugar_tr"/>
    <property type="match status" value="1"/>
</dbReference>
<dbReference type="GO" id="GO:0005351">
    <property type="term" value="F:carbohydrate:proton symporter activity"/>
    <property type="evidence" value="ECO:0007669"/>
    <property type="project" value="TreeGrafter"/>
</dbReference>
<dbReference type="GO" id="GO:0016020">
    <property type="term" value="C:membrane"/>
    <property type="evidence" value="ECO:0007669"/>
    <property type="project" value="UniProtKB-SubCell"/>
</dbReference>
<feature type="transmembrane region" description="Helical" evidence="8">
    <location>
        <begin position="421"/>
        <end position="441"/>
    </location>
</feature>
<feature type="transmembrane region" description="Helical" evidence="8">
    <location>
        <begin position="107"/>
        <end position="125"/>
    </location>
</feature>
<comment type="subcellular location">
    <subcellularLocation>
        <location evidence="1">Membrane</location>
        <topology evidence="1">Multi-pass membrane protein</topology>
    </subcellularLocation>
</comment>
<evidence type="ECO:0000256" key="6">
    <source>
        <dbReference type="ARBA" id="ARBA00023136"/>
    </source>
</evidence>
<gene>
    <name evidence="10" type="ORF">F53441_9433</name>
</gene>
<feature type="transmembrane region" description="Helical" evidence="8">
    <location>
        <begin position="453"/>
        <end position="472"/>
    </location>
</feature>
<dbReference type="Gene3D" id="1.20.1250.20">
    <property type="entry name" value="MFS general substrate transporter like domains"/>
    <property type="match status" value="1"/>
</dbReference>
<dbReference type="SUPFAM" id="SSF103473">
    <property type="entry name" value="MFS general substrate transporter"/>
    <property type="match status" value="1"/>
</dbReference>
<evidence type="ECO:0000256" key="5">
    <source>
        <dbReference type="ARBA" id="ARBA00022989"/>
    </source>
</evidence>
<feature type="transmembrane region" description="Helical" evidence="8">
    <location>
        <begin position="32"/>
        <end position="52"/>
    </location>
</feature>
<comment type="similarity">
    <text evidence="2 7">Belongs to the major facilitator superfamily. Sugar transporter (TC 2.A.1.1) family.</text>
</comment>
<evidence type="ECO:0000259" key="9">
    <source>
        <dbReference type="PROSITE" id="PS50850"/>
    </source>
</evidence>
<dbReference type="EMBL" id="JAADJG010000421">
    <property type="protein sequence ID" value="KAF4446962.1"/>
    <property type="molecule type" value="Genomic_DNA"/>
</dbReference>
<keyword evidence="3 7" id="KW-0813">Transport</keyword>
<sequence length="527" mass="57669">MSNIAPTTRPAHSVAQILAQEKVSGFGLTPSLIHLYAILAPACLVVCATNGYDASVLTSLQGVSAWNNQFGSPKGALLGITSASYPLGAIISTPFSAWISDRFGRRLSIIIGSFIMIIGVVIQCASKSIGPFIGGRIIVGLGITLALAAAPVLISELAHPRHRVFFGSLYNTSFYLGALMAGWISFGSYRIPSAWAWRLPTLLQAAPACIQVFCVFFLDESPRWLAYMDRTDEAYKILVKNHGGGDWDSPLVHAEFWEMNETLKAERAIEGQGLKLFLTTPANRKRLAILITLAVFGQWSGNGLVSYYLTKILSSIGITTQREQTMLNGTIATVNYATALFAATLSTKVGRRPMFIGGGIAMFATFSALTTSIATYNETGSKAASKSALAFIFIYYTAYNICLNPLLYLYPTEILPFRLRAMGVSILVFATKSASFFNQFVNPVGMDSLGWKYYLVYVAWLLVEVLVFWWLYPETKGYTLERTGEAFGDDVKLDGPEEKGLTMDLDEDSAHVEKVVQPKVSDAEEKR</sequence>
<evidence type="ECO:0000256" key="4">
    <source>
        <dbReference type="ARBA" id="ARBA00022692"/>
    </source>
</evidence>
<dbReference type="AlphaFoldDB" id="A0A8H4K926"/>
<dbReference type="InterPro" id="IPR005828">
    <property type="entry name" value="MFS_sugar_transport-like"/>
</dbReference>
<keyword evidence="5 8" id="KW-1133">Transmembrane helix</keyword>
<feature type="transmembrane region" description="Helical" evidence="8">
    <location>
        <begin position="137"/>
        <end position="157"/>
    </location>
</feature>
<name>A0A8H4K926_9HYPO</name>
<comment type="caution">
    <text evidence="10">The sequence shown here is derived from an EMBL/GenBank/DDBJ whole genome shotgun (WGS) entry which is preliminary data.</text>
</comment>
<evidence type="ECO:0000256" key="2">
    <source>
        <dbReference type="ARBA" id="ARBA00010992"/>
    </source>
</evidence>
<organism evidence="10 11">
    <name type="scientific">Fusarium austroafricanum</name>
    <dbReference type="NCBI Taxonomy" id="2364996"/>
    <lineage>
        <taxon>Eukaryota</taxon>
        <taxon>Fungi</taxon>
        <taxon>Dikarya</taxon>
        <taxon>Ascomycota</taxon>
        <taxon>Pezizomycotina</taxon>
        <taxon>Sordariomycetes</taxon>
        <taxon>Hypocreomycetidae</taxon>
        <taxon>Hypocreales</taxon>
        <taxon>Nectriaceae</taxon>
        <taxon>Fusarium</taxon>
        <taxon>Fusarium concolor species complex</taxon>
    </lineage>
</organism>
<feature type="transmembrane region" description="Helical" evidence="8">
    <location>
        <begin position="169"/>
        <end position="189"/>
    </location>
</feature>
<dbReference type="Proteomes" id="UP000605986">
    <property type="component" value="Unassembled WGS sequence"/>
</dbReference>
<evidence type="ECO:0000256" key="8">
    <source>
        <dbReference type="SAM" id="Phobius"/>
    </source>
</evidence>
<evidence type="ECO:0000313" key="10">
    <source>
        <dbReference type="EMBL" id="KAF4446962.1"/>
    </source>
</evidence>
<evidence type="ECO:0000256" key="3">
    <source>
        <dbReference type="ARBA" id="ARBA00022448"/>
    </source>
</evidence>
<dbReference type="InterPro" id="IPR020846">
    <property type="entry name" value="MFS_dom"/>
</dbReference>
<dbReference type="InterPro" id="IPR050360">
    <property type="entry name" value="MFS_Sugar_Transporters"/>
</dbReference>
<feature type="transmembrane region" description="Helical" evidence="8">
    <location>
        <begin position="354"/>
        <end position="376"/>
    </location>
</feature>
<feature type="transmembrane region" description="Helical" evidence="8">
    <location>
        <begin position="76"/>
        <end position="95"/>
    </location>
</feature>
<keyword evidence="4 8" id="KW-0812">Transmembrane</keyword>
<dbReference type="PROSITE" id="PS50850">
    <property type="entry name" value="MFS"/>
    <property type="match status" value="1"/>
</dbReference>
<dbReference type="PANTHER" id="PTHR48022:SF64">
    <property type="entry name" value="MAJOR FACILITATOR SUPERFAMILY (MFS) PROFILE DOMAIN-CONTAINING PROTEIN"/>
    <property type="match status" value="1"/>
</dbReference>
<dbReference type="InterPro" id="IPR003663">
    <property type="entry name" value="Sugar/inositol_transpt"/>
</dbReference>
<evidence type="ECO:0000313" key="11">
    <source>
        <dbReference type="Proteomes" id="UP000605986"/>
    </source>
</evidence>
<protein>
    <recommendedName>
        <fullName evidence="9">Major facilitator superfamily (MFS) profile domain-containing protein</fullName>
    </recommendedName>
</protein>
<dbReference type="FunFam" id="1.20.1250.20:FF:000134">
    <property type="entry name" value="MFS sugar transporter protein"/>
    <property type="match status" value="1"/>
</dbReference>
<feature type="transmembrane region" description="Helical" evidence="8">
    <location>
        <begin position="388"/>
        <end position="409"/>
    </location>
</feature>
<keyword evidence="6 8" id="KW-0472">Membrane</keyword>
<dbReference type="InterPro" id="IPR005829">
    <property type="entry name" value="Sugar_transporter_CS"/>
</dbReference>
<feature type="transmembrane region" description="Helical" evidence="8">
    <location>
        <begin position="329"/>
        <end position="347"/>
    </location>
</feature>
<feature type="domain" description="Major facilitator superfamily (MFS) profile" evidence="9">
    <location>
        <begin position="39"/>
        <end position="476"/>
    </location>
</feature>
<evidence type="ECO:0000256" key="1">
    <source>
        <dbReference type="ARBA" id="ARBA00004141"/>
    </source>
</evidence>